<protein>
    <submittedName>
        <fullName evidence="1">Uncharacterized protein</fullName>
    </submittedName>
</protein>
<accession>X1U7Q9</accession>
<dbReference type="EMBL" id="BARW01017171">
    <property type="protein sequence ID" value="GAI99651.1"/>
    <property type="molecule type" value="Genomic_DNA"/>
</dbReference>
<evidence type="ECO:0000313" key="1">
    <source>
        <dbReference type="EMBL" id="GAI99651.1"/>
    </source>
</evidence>
<proteinExistence type="predicted"/>
<comment type="caution">
    <text evidence="1">The sequence shown here is derived from an EMBL/GenBank/DDBJ whole genome shotgun (WGS) entry which is preliminary data.</text>
</comment>
<gene>
    <name evidence="1" type="ORF">S12H4_29723</name>
</gene>
<name>X1U7Q9_9ZZZZ</name>
<dbReference type="AlphaFoldDB" id="X1U7Q9"/>
<feature type="non-terminal residue" evidence="1">
    <location>
        <position position="1"/>
    </location>
</feature>
<sequence length="212" mass="24948">QDRMHVLLIMRANIIGPAYEFTYTHSVLEPMTKKELCGLKIEHKIDLSKDIVCKTVPEEYEPHIWIQLPSLKKHLRLNIPNYNYIKESRALYQQKMGVAVEDLETEDAVIFWMSLYFSGVEDHRFQDVAESQEFLFKLGPEDAAAVANMVEYFRDWGPEMTIEGECPKCKEVGRDLEIRRYRFQLPLLDSFFFDKDRFTFDLRSAIKPKSTP</sequence>
<reference evidence="1" key="1">
    <citation type="journal article" date="2014" name="Front. Microbiol.">
        <title>High frequency of phylogenetically diverse reductive dehalogenase-homologous genes in deep subseafloor sedimentary metagenomes.</title>
        <authorList>
            <person name="Kawai M."/>
            <person name="Futagami T."/>
            <person name="Toyoda A."/>
            <person name="Takaki Y."/>
            <person name="Nishi S."/>
            <person name="Hori S."/>
            <person name="Arai W."/>
            <person name="Tsubouchi T."/>
            <person name="Morono Y."/>
            <person name="Uchiyama I."/>
            <person name="Ito T."/>
            <person name="Fujiyama A."/>
            <person name="Inagaki F."/>
            <person name="Takami H."/>
        </authorList>
    </citation>
    <scope>NUCLEOTIDE SEQUENCE</scope>
    <source>
        <strain evidence="1">Expedition CK06-06</strain>
    </source>
</reference>
<organism evidence="1">
    <name type="scientific">marine sediment metagenome</name>
    <dbReference type="NCBI Taxonomy" id="412755"/>
    <lineage>
        <taxon>unclassified sequences</taxon>
        <taxon>metagenomes</taxon>
        <taxon>ecological metagenomes</taxon>
    </lineage>
</organism>